<dbReference type="GO" id="GO:0006289">
    <property type="term" value="P:nucleotide-excision repair"/>
    <property type="evidence" value="ECO:0007669"/>
    <property type="project" value="InterPro"/>
</dbReference>
<accession>A0AAW2C233</accession>
<comment type="cofactor">
    <cofactor evidence="1">
        <name>Fe cation</name>
        <dbReference type="ChEBI" id="CHEBI:24875"/>
    </cofactor>
</comment>
<dbReference type="GO" id="GO:0016818">
    <property type="term" value="F:hydrolase activity, acting on acid anhydrides, in phosphorus-containing anhydrides"/>
    <property type="evidence" value="ECO:0007669"/>
    <property type="project" value="InterPro"/>
</dbReference>
<evidence type="ECO:0000256" key="11">
    <source>
        <dbReference type="ARBA" id="ARBA00022763"/>
    </source>
</evidence>
<feature type="chain" id="PRO_5043105787" description="Purple acid phosphatase" evidence="24">
    <location>
        <begin position="24"/>
        <end position="942"/>
    </location>
</feature>
<dbReference type="EMBL" id="JAZDWU010000009">
    <property type="protein sequence ID" value="KAK9992311.1"/>
    <property type="molecule type" value="Genomic_DNA"/>
</dbReference>
<evidence type="ECO:0000256" key="20">
    <source>
        <dbReference type="ARBA" id="ARBA00023204"/>
    </source>
</evidence>
<name>A0AAW2C233_9ROSI</name>
<evidence type="ECO:0000313" key="27">
    <source>
        <dbReference type="Proteomes" id="UP001459277"/>
    </source>
</evidence>
<evidence type="ECO:0000259" key="25">
    <source>
        <dbReference type="PROSITE" id="PS51193"/>
    </source>
</evidence>
<evidence type="ECO:0000256" key="1">
    <source>
        <dbReference type="ARBA" id="ARBA00001962"/>
    </source>
</evidence>
<comment type="subcellular location">
    <subcellularLocation>
        <location evidence="3">Nucleus</location>
    </subcellularLocation>
</comment>
<comment type="cofactor">
    <cofactor evidence="2">
        <name>[4Fe-4S] cluster</name>
        <dbReference type="ChEBI" id="CHEBI:49883"/>
    </cofactor>
</comment>
<evidence type="ECO:0000256" key="2">
    <source>
        <dbReference type="ARBA" id="ARBA00001966"/>
    </source>
</evidence>
<evidence type="ECO:0000256" key="23">
    <source>
        <dbReference type="ARBA" id="ARBA00048954"/>
    </source>
</evidence>
<reference evidence="26 27" key="1">
    <citation type="submission" date="2024-01" db="EMBL/GenBank/DDBJ databases">
        <title>A telomere-to-telomere, gap-free genome of sweet tea (Lithocarpus litseifolius).</title>
        <authorList>
            <person name="Zhou J."/>
        </authorList>
    </citation>
    <scope>NUCLEOTIDE SEQUENCE [LARGE SCALE GENOMIC DNA]</scope>
    <source>
        <strain evidence="26">Zhou-2022a</strain>
        <tissue evidence="26">Leaf</tissue>
    </source>
</reference>
<dbReference type="GO" id="GO:0005634">
    <property type="term" value="C:nucleus"/>
    <property type="evidence" value="ECO:0007669"/>
    <property type="project" value="UniProtKB-SubCell"/>
</dbReference>
<dbReference type="PRINTS" id="PR00852">
    <property type="entry name" value="XRODRMPGMNTD"/>
</dbReference>
<dbReference type="PROSITE" id="PS51193">
    <property type="entry name" value="HELICASE_ATP_BIND_2"/>
    <property type="match status" value="1"/>
</dbReference>
<evidence type="ECO:0000256" key="15">
    <source>
        <dbReference type="ARBA" id="ARBA00022840"/>
    </source>
</evidence>
<keyword evidence="13" id="KW-0347">Helicase</keyword>
<evidence type="ECO:0000256" key="5">
    <source>
        <dbReference type="ARBA" id="ARBA00009146"/>
    </source>
</evidence>
<keyword evidence="22" id="KW-0539">Nucleus</keyword>
<keyword evidence="18" id="KW-0238">DNA-binding</keyword>
<dbReference type="GO" id="GO:0003993">
    <property type="term" value="F:acid phosphatase activity"/>
    <property type="evidence" value="ECO:0007669"/>
    <property type="project" value="UniProtKB-EC"/>
</dbReference>
<dbReference type="SUPFAM" id="SSF49363">
    <property type="entry name" value="Purple acid phosphatase, N-terminal domain"/>
    <property type="match status" value="1"/>
</dbReference>
<dbReference type="InterPro" id="IPR040974">
    <property type="entry name" value="Fn3_PAP"/>
</dbReference>
<dbReference type="GO" id="GO:0051539">
    <property type="term" value="F:4 iron, 4 sulfur cluster binding"/>
    <property type="evidence" value="ECO:0007669"/>
    <property type="project" value="UniProtKB-KW"/>
</dbReference>
<dbReference type="InterPro" id="IPR013020">
    <property type="entry name" value="Rad3/Chl1-like"/>
</dbReference>
<evidence type="ECO:0000256" key="24">
    <source>
        <dbReference type="RuleBase" id="RU361203"/>
    </source>
</evidence>
<comment type="subunit">
    <text evidence="6">Homodimer.</text>
</comment>
<evidence type="ECO:0000256" key="3">
    <source>
        <dbReference type="ARBA" id="ARBA00004123"/>
    </source>
</evidence>
<evidence type="ECO:0000256" key="18">
    <source>
        <dbReference type="ARBA" id="ARBA00023125"/>
    </source>
</evidence>
<evidence type="ECO:0000256" key="9">
    <source>
        <dbReference type="ARBA" id="ARBA00022729"/>
    </source>
</evidence>
<keyword evidence="8" id="KW-0479">Metal-binding</keyword>
<evidence type="ECO:0000256" key="21">
    <source>
        <dbReference type="ARBA" id="ARBA00023235"/>
    </source>
</evidence>
<dbReference type="CDD" id="cd00839">
    <property type="entry name" value="MPP_PAPs"/>
    <property type="match status" value="1"/>
</dbReference>
<evidence type="ECO:0000256" key="12">
    <source>
        <dbReference type="ARBA" id="ARBA00022801"/>
    </source>
</evidence>
<gene>
    <name evidence="26" type="ORF">SO802_027296</name>
</gene>
<dbReference type="Pfam" id="PF00149">
    <property type="entry name" value="Metallophos"/>
    <property type="match status" value="1"/>
</dbReference>
<dbReference type="Pfam" id="PF13307">
    <property type="entry name" value="Helicase_C_2"/>
    <property type="match status" value="1"/>
</dbReference>
<evidence type="ECO:0000256" key="14">
    <source>
        <dbReference type="ARBA" id="ARBA00022833"/>
    </source>
</evidence>
<dbReference type="InterPro" id="IPR004843">
    <property type="entry name" value="Calcineurin-like_PHP"/>
</dbReference>
<comment type="caution">
    <text evidence="26">The sequence shown here is derived from an EMBL/GenBank/DDBJ whole genome shotgun (WGS) entry which is preliminary data.</text>
</comment>
<dbReference type="InterPro" id="IPR029052">
    <property type="entry name" value="Metallo-depent_PP-like"/>
</dbReference>
<evidence type="ECO:0000256" key="16">
    <source>
        <dbReference type="ARBA" id="ARBA00023004"/>
    </source>
</evidence>
<dbReference type="Pfam" id="PF17808">
    <property type="entry name" value="fn3_PAP"/>
    <property type="match status" value="1"/>
</dbReference>
<dbReference type="GO" id="GO:0043139">
    <property type="term" value="F:5'-3' DNA helicase activity"/>
    <property type="evidence" value="ECO:0007669"/>
    <property type="project" value="UniProtKB-EC"/>
</dbReference>
<keyword evidence="10" id="KW-0547">Nucleotide-binding</keyword>
<protein>
    <recommendedName>
        <fullName evidence="24">Purple acid phosphatase</fullName>
        <ecNumber evidence="24">3.1.3.2</ecNumber>
    </recommendedName>
</protein>
<feature type="signal peptide" evidence="24">
    <location>
        <begin position="1"/>
        <end position="23"/>
    </location>
</feature>
<dbReference type="GO" id="GO:0003677">
    <property type="term" value="F:DNA binding"/>
    <property type="evidence" value="ECO:0007669"/>
    <property type="project" value="UniProtKB-KW"/>
</dbReference>
<keyword evidence="15" id="KW-0067">ATP-binding</keyword>
<evidence type="ECO:0000256" key="17">
    <source>
        <dbReference type="ARBA" id="ARBA00023014"/>
    </source>
</evidence>
<evidence type="ECO:0000256" key="4">
    <source>
        <dbReference type="ARBA" id="ARBA00008723"/>
    </source>
</evidence>
<dbReference type="PROSITE" id="PS00690">
    <property type="entry name" value="DEAH_ATP_HELICASE"/>
    <property type="match status" value="1"/>
</dbReference>
<dbReference type="FunFam" id="3.40.50.300:FF:000128">
    <property type="entry name" value="Putative DNA repair helicase RAD3"/>
    <property type="match status" value="1"/>
</dbReference>
<keyword evidence="16" id="KW-0408">Iron</keyword>
<evidence type="ECO:0000256" key="19">
    <source>
        <dbReference type="ARBA" id="ARBA00023180"/>
    </source>
</evidence>
<dbReference type="InterPro" id="IPR014013">
    <property type="entry name" value="Helic_SF1/SF2_ATP-bd_DinG/Rad3"/>
</dbReference>
<organism evidence="26 27">
    <name type="scientific">Lithocarpus litseifolius</name>
    <dbReference type="NCBI Taxonomy" id="425828"/>
    <lineage>
        <taxon>Eukaryota</taxon>
        <taxon>Viridiplantae</taxon>
        <taxon>Streptophyta</taxon>
        <taxon>Embryophyta</taxon>
        <taxon>Tracheophyta</taxon>
        <taxon>Spermatophyta</taxon>
        <taxon>Magnoliopsida</taxon>
        <taxon>eudicotyledons</taxon>
        <taxon>Gunneridae</taxon>
        <taxon>Pentapetalae</taxon>
        <taxon>rosids</taxon>
        <taxon>fabids</taxon>
        <taxon>Fagales</taxon>
        <taxon>Fagaceae</taxon>
        <taxon>Lithocarpus</taxon>
    </lineage>
</organism>
<dbReference type="GO" id="GO:0046872">
    <property type="term" value="F:metal ion binding"/>
    <property type="evidence" value="ECO:0007669"/>
    <property type="project" value="UniProtKB-KW"/>
</dbReference>
<dbReference type="Pfam" id="PF06733">
    <property type="entry name" value="DEAD_2"/>
    <property type="match status" value="1"/>
</dbReference>
<evidence type="ECO:0000256" key="7">
    <source>
        <dbReference type="ARBA" id="ARBA00022485"/>
    </source>
</evidence>
<comment type="similarity">
    <text evidence="5">Belongs to the helicase family. RAD3/XPD subfamily.</text>
</comment>
<evidence type="ECO:0000256" key="13">
    <source>
        <dbReference type="ARBA" id="ARBA00022806"/>
    </source>
</evidence>
<comment type="similarity">
    <text evidence="4 24">Belongs to the metallophosphoesterase superfamily. Purple acid phosphatase family.</text>
</comment>
<comment type="catalytic activity">
    <reaction evidence="23">
        <text>ATP + H2O = ADP + phosphate + H(+)</text>
        <dbReference type="Rhea" id="RHEA:13065"/>
        <dbReference type="ChEBI" id="CHEBI:15377"/>
        <dbReference type="ChEBI" id="CHEBI:15378"/>
        <dbReference type="ChEBI" id="CHEBI:30616"/>
        <dbReference type="ChEBI" id="CHEBI:43474"/>
        <dbReference type="ChEBI" id="CHEBI:456216"/>
        <dbReference type="EC" id="5.6.2.3"/>
    </reaction>
</comment>
<keyword evidence="20" id="KW-0234">DNA repair</keyword>
<dbReference type="FunFam" id="1.10.275.40:FF:000001">
    <property type="entry name" value="DNA repair helicase (Rad3)"/>
    <property type="match status" value="1"/>
</dbReference>
<dbReference type="Pfam" id="PF06777">
    <property type="entry name" value="HBB"/>
    <property type="match status" value="1"/>
</dbReference>
<dbReference type="NCBIfam" id="TIGR00604">
    <property type="entry name" value="rad3"/>
    <property type="match status" value="1"/>
</dbReference>
<dbReference type="InterPro" id="IPR001945">
    <property type="entry name" value="RAD3/XPD"/>
</dbReference>
<dbReference type="SUPFAM" id="SSF56300">
    <property type="entry name" value="Metallo-dependent phosphatases"/>
    <property type="match status" value="1"/>
</dbReference>
<dbReference type="InterPro" id="IPR041792">
    <property type="entry name" value="MPP_PAP"/>
</dbReference>
<comment type="catalytic activity">
    <reaction evidence="24">
        <text>a phosphate monoester + H2O = an alcohol + phosphate</text>
        <dbReference type="Rhea" id="RHEA:15017"/>
        <dbReference type="ChEBI" id="CHEBI:15377"/>
        <dbReference type="ChEBI" id="CHEBI:30879"/>
        <dbReference type="ChEBI" id="CHEBI:43474"/>
        <dbReference type="ChEBI" id="CHEBI:67140"/>
        <dbReference type="EC" id="3.1.3.2"/>
    </reaction>
</comment>
<dbReference type="Gene3D" id="3.40.50.300">
    <property type="entry name" value="P-loop containing nucleotide triphosphate hydrolases"/>
    <property type="match status" value="3"/>
</dbReference>
<keyword evidence="9 24" id="KW-0732">Signal</keyword>
<dbReference type="InterPro" id="IPR010614">
    <property type="entry name" value="RAD3-like_helicase_DEAD"/>
</dbReference>
<dbReference type="Gene3D" id="1.10.275.40">
    <property type="match status" value="1"/>
</dbReference>
<dbReference type="AlphaFoldDB" id="A0AAW2C233"/>
<dbReference type="SMART" id="SM00488">
    <property type="entry name" value="DEXDc2"/>
    <property type="match status" value="1"/>
</dbReference>
<dbReference type="EC" id="3.1.3.2" evidence="24"/>
<dbReference type="InterPro" id="IPR008963">
    <property type="entry name" value="Purple_acid_Pase-like_N"/>
</dbReference>
<dbReference type="InterPro" id="IPR010643">
    <property type="entry name" value="HBB"/>
</dbReference>
<keyword evidence="27" id="KW-1185">Reference proteome</keyword>
<dbReference type="GO" id="GO:0005524">
    <property type="term" value="F:ATP binding"/>
    <property type="evidence" value="ECO:0007669"/>
    <property type="project" value="UniProtKB-KW"/>
</dbReference>
<dbReference type="Proteomes" id="UP001459277">
    <property type="component" value="Unassembled WGS sequence"/>
</dbReference>
<keyword evidence="21" id="KW-0413">Isomerase</keyword>
<dbReference type="SMART" id="SM00491">
    <property type="entry name" value="HELICc2"/>
    <property type="match status" value="1"/>
</dbReference>
<keyword evidence="11" id="KW-0227">DNA damage</keyword>
<keyword evidence="7" id="KW-0004">4Fe-4S</keyword>
<feature type="domain" description="Helicase ATP-binding" evidence="25">
    <location>
        <begin position="1"/>
        <end position="572"/>
    </location>
</feature>
<keyword evidence="19" id="KW-0325">Glycoprotein</keyword>
<dbReference type="Gene3D" id="3.60.21.10">
    <property type="match status" value="1"/>
</dbReference>
<sequence>MRGLNFISLAIFLVLTTLQEAWSHGDQPLSKIAIHKATVDLNHDAYVKASPTVLGLKEQTTEWVTLEYSSPKPSADDWIGVFSPANFNASTCPQEKPTVHPPLLCSAPIKYQFANYSSPKYKDTGKGYLKLQLINQRSDFSFELFSGGLSNPKLVAISNQVAFANPNAPVYPRLAQGKQWNEMTVTWTSGYGINEAGPFVEWGPKGGDQVRSPAGTLTFDRNSMCGAPARTVGWRDPGFIHTSFLKELWPNAAYVVSLFLHMMLNLGVNSGKLRMKLMVPMNITITSGSLNTTRELITDLKNIDLVLHIGDICYANGYISQWDQFTAQVEPIASTMPYMIASGNHERDWPGTGSFYGNTDSGGECGVLAETMFYVPAENRAKFWYSTDYGMFRFCIADTEHDWREGTEQYKFIEHCLASVDRQKQPWLISIAHRVLGYSSGSSYADEGSFEEPMGRESLQKLWQKYKMVIVSEKGWCPYFLARHMVQFANVVVYSYQYLLDPKVAGYISKEMQKESVVVFDEAHNIDNVCIEALSVSVRRQTLEGARRNLNKMRQEIEKFKATDAGRLRAEYNRLVEGLAQRGNLPFTDNWLSNPALPDDILKEAVPGNIRRAEHFLHVLRRLVQYLEGRLETDNVEKEGPVGFVASINTHAGIDQKTLKFCYDRLHSLMLTLEITDTDEFLHIQTICDFATLVGTYTRGFSIIIEPFDERMPHIPDPVLQLSCHDASLAIKPVFDRFQSVVITSGTLSPIDLYPRLLNFHPVVSRSFTMSLTRDCICPMVLTRGSDQLPVSTKFDMRSDLGVVRNYGRLLLEMASVVPDGIVCFFVSYSYMDGIVNSWNENGILKEIMQHKLVFIETQDVVETTLALDNYHKACDCGRGAIFFSVARGKVAKGIDFDRHYGSFLRKMAQPYDKAGGSGRKTLLSQDDVEKMGDGILNEMQY</sequence>
<evidence type="ECO:0000313" key="26">
    <source>
        <dbReference type="EMBL" id="KAK9992311.1"/>
    </source>
</evidence>
<evidence type="ECO:0000256" key="8">
    <source>
        <dbReference type="ARBA" id="ARBA00022723"/>
    </source>
</evidence>
<evidence type="ECO:0000256" key="22">
    <source>
        <dbReference type="ARBA" id="ARBA00023242"/>
    </source>
</evidence>
<dbReference type="PANTHER" id="PTHR45778:SF16">
    <property type="entry name" value="INACTIVE PURPLE ACID PHOSPHATASE 1-RELATED"/>
    <property type="match status" value="1"/>
</dbReference>
<keyword evidence="17" id="KW-0411">Iron-sulfur</keyword>
<keyword evidence="14" id="KW-0862">Zinc</keyword>
<dbReference type="InterPro" id="IPR006554">
    <property type="entry name" value="Helicase-like_DEXD_c2"/>
</dbReference>
<dbReference type="InterPro" id="IPR027417">
    <property type="entry name" value="P-loop_NTPase"/>
</dbReference>
<evidence type="ECO:0000256" key="10">
    <source>
        <dbReference type="ARBA" id="ARBA00022741"/>
    </source>
</evidence>
<proteinExistence type="inferred from homology"/>
<evidence type="ECO:0000256" key="6">
    <source>
        <dbReference type="ARBA" id="ARBA00011738"/>
    </source>
</evidence>
<dbReference type="InterPro" id="IPR002464">
    <property type="entry name" value="DNA/RNA_helicase_DEAH_CS"/>
</dbReference>
<dbReference type="InterPro" id="IPR006555">
    <property type="entry name" value="ATP-dep_Helicase_C"/>
</dbReference>
<dbReference type="PANTHER" id="PTHR45778">
    <property type="entry name" value="PURPLE ACID PHOSPHATASE-RELATED"/>
    <property type="match status" value="1"/>
</dbReference>
<keyword evidence="12 24" id="KW-0378">Hydrolase</keyword>